<accession>A0AA35NFA4</accession>
<dbReference type="PANTHER" id="PTHR39136">
    <property type="entry name" value="ALTERED INHERITANCE OF MITOCHONDRIA PROTEIN 11"/>
    <property type="match status" value="1"/>
</dbReference>
<keyword evidence="3 4" id="KW-0472">Membrane</keyword>
<feature type="transmembrane region" description="Helical" evidence="4">
    <location>
        <begin position="66"/>
        <end position="92"/>
    </location>
</feature>
<protein>
    <recommendedName>
        <fullName evidence="4">Altered inheritance of mitochondria protein 11</fullName>
    </recommendedName>
</protein>
<evidence type="ECO:0000256" key="1">
    <source>
        <dbReference type="ARBA" id="ARBA00022692"/>
    </source>
</evidence>
<proteinExistence type="inferred from homology"/>
<reference evidence="5" key="1">
    <citation type="submission" date="2022-10" db="EMBL/GenBank/DDBJ databases">
        <authorList>
            <person name="Byrne P K."/>
        </authorList>
    </citation>
    <scope>NUCLEOTIDE SEQUENCE</scope>
    <source>
        <strain evidence="5">IFO1815</strain>
    </source>
</reference>
<dbReference type="Proteomes" id="UP001161438">
    <property type="component" value="Chromosome 5"/>
</dbReference>
<dbReference type="PANTHER" id="PTHR39136:SF1">
    <property type="entry name" value="ALTERED INHERITANCE OF MITOCHONDRIA PROTEIN 11"/>
    <property type="match status" value="1"/>
</dbReference>
<evidence type="ECO:0000256" key="4">
    <source>
        <dbReference type="RuleBase" id="RU367098"/>
    </source>
</evidence>
<dbReference type="GeneID" id="80917778"/>
<name>A0AA35NFA4_SACMI</name>
<comment type="similarity">
    <text evidence="4">Belongs to the AIM11 family.</text>
</comment>
<dbReference type="AlphaFoldDB" id="A0AA35NFA4"/>
<evidence type="ECO:0000256" key="3">
    <source>
        <dbReference type="ARBA" id="ARBA00023136"/>
    </source>
</evidence>
<dbReference type="EMBL" id="OX365761">
    <property type="protein sequence ID" value="CAI4038567.1"/>
    <property type="molecule type" value="Genomic_DNA"/>
</dbReference>
<evidence type="ECO:0000313" key="5">
    <source>
        <dbReference type="EMBL" id="CAI4038567.1"/>
    </source>
</evidence>
<keyword evidence="2 4" id="KW-1133">Transmembrane helix</keyword>
<comment type="subcellular location">
    <subcellularLocation>
        <location evidence="4">Membrane</location>
        <topology evidence="4">Multi-pass membrane protein</topology>
    </subcellularLocation>
</comment>
<evidence type="ECO:0000256" key="2">
    <source>
        <dbReference type="ARBA" id="ARBA00022989"/>
    </source>
</evidence>
<evidence type="ECO:0000313" key="6">
    <source>
        <dbReference type="Proteomes" id="UP001161438"/>
    </source>
</evidence>
<keyword evidence="1 4" id="KW-0812">Transmembrane</keyword>
<dbReference type="InterPro" id="IPR038814">
    <property type="entry name" value="AIM11"/>
</dbReference>
<feature type="transmembrane region" description="Helical" evidence="4">
    <location>
        <begin position="21"/>
        <end position="41"/>
    </location>
</feature>
<sequence length="141" mass="16169">MKETMAEEKKEYKKRRVLQMAKFYGAATFTLITMRLISRAIKVRKYVPTMFQQNYKPPPFSQRNEAMSALTFASAASMGTFSTLIFGFCWAFDISTAREFVLRTREFMGLPQTLDTDTSMDEETAKLTKELQDLLSGGNDK</sequence>
<dbReference type="RefSeq" id="XP_056081682.1">
    <property type="nucleotide sequence ID" value="XM_056221941.1"/>
</dbReference>
<keyword evidence="6" id="KW-1185">Reference proteome</keyword>
<dbReference type="GO" id="GO:0005739">
    <property type="term" value="C:mitochondrion"/>
    <property type="evidence" value="ECO:0007669"/>
    <property type="project" value="TreeGrafter"/>
</dbReference>
<gene>
    <name evidence="5" type="primary">SMKI05G1790</name>
    <name evidence="4" type="synonym">AIM11</name>
    <name evidence="5" type="ORF">SMKI_05G1790</name>
</gene>
<dbReference type="GO" id="GO:0016020">
    <property type="term" value="C:membrane"/>
    <property type="evidence" value="ECO:0007669"/>
    <property type="project" value="UniProtKB-SubCell"/>
</dbReference>
<organism evidence="5 6">
    <name type="scientific">Saccharomyces mikatae IFO 1815</name>
    <dbReference type="NCBI Taxonomy" id="226126"/>
    <lineage>
        <taxon>Eukaryota</taxon>
        <taxon>Fungi</taxon>
        <taxon>Dikarya</taxon>
        <taxon>Ascomycota</taxon>
        <taxon>Saccharomycotina</taxon>
        <taxon>Saccharomycetes</taxon>
        <taxon>Saccharomycetales</taxon>
        <taxon>Saccharomycetaceae</taxon>
        <taxon>Saccharomyces</taxon>
    </lineage>
</organism>